<keyword evidence="5" id="KW-1185">Reference proteome</keyword>
<dbReference type="AlphaFoldDB" id="A0A6L8WC74"/>
<accession>A0A6L8WC74</accession>
<evidence type="ECO:0000256" key="1">
    <source>
        <dbReference type="ARBA" id="ARBA00023125"/>
    </source>
</evidence>
<dbReference type="InterPro" id="IPR050109">
    <property type="entry name" value="HTH-type_TetR-like_transc_reg"/>
</dbReference>
<name>A0A6L8WC74_9PROT</name>
<dbReference type="Pfam" id="PF00440">
    <property type="entry name" value="TetR_N"/>
    <property type="match status" value="1"/>
</dbReference>
<dbReference type="PRINTS" id="PR00455">
    <property type="entry name" value="HTHTETR"/>
</dbReference>
<evidence type="ECO:0000313" key="4">
    <source>
        <dbReference type="EMBL" id="MZR32299.1"/>
    </source>
</evidence>
<keyword evidence="1 2" id="KW-0238">DNA-binding</keyword>
<evidence type="ECO:0000313" key="5">
    <source>
        <dbReference type="Proteomes" id="UP000476030"/>
    </source>
</evidence>
<dbReference type="GO" id="GO:0003677">
    <property type="term" value="F:DNA binding"/>
    <property type="evidence" value="ECO:0007669"/>
    <property type="project" value="UniProtKB-UniRule"/>
</dbReference>
<evidence type="ECO:0000256" key="2">
    <source>
        <dbReference type="PROSITE-ProRule" id="PRU00335"/>
    </source>
</evidence>
<comment type="caution">
    <text evidence="4">The sequence shown here is derived from an EMBL/GenBank/DDBJ whole genome shotgun (WGS) entry which is preliminary data.</text>
</comment>
<dbReference type="PANTHER" id="PTHR30328:SF54">
    <property type="entry name" value="HTH-TYPE TRANSCRIPTIONAL REPRESSOR SCO4008"/>
    <property type="match status" value="1"/>
</dbReference>
<evidence type="ECO:0000259" key="3">
    <source>
        <dbReference type="PROSITE" id="PS50977"/>
    </source>
</evidence>
<sequence length="224" mass="25507">MEASQPRTRNPERTRKRILDAATVEFTNKGIEGARTDEIARAAGVSKRMLFHYFNSKDGLFQAVLEKIYLDIRSAEENLDLTGRDPIAAMTELCTFSFEWFAKHPEFMAILNEENLHGAVHAKTSDSVLTLNMPLVDIISKVLKKGEQEGYFRPDVDPVELYISIAGVSYLYFSNMHTLSEIFGRDLSSREELDKRRNHVVEVILGYLCHPETQPSVPNVKSRK</sequence>
<protein>
    <submittedName>
        <fullName evidence="4">TetR family transcriptional regulator</fullName>
    </submittedName>
</protein>
<dbReference type="SUPFAM" id="SSF48498">
    <property type="entry name" value="Tetracyclin repressor-like, C-terminal domain"/>
    <property type="match status" value="1"/>
</dbReference>
<organism evidence="4 5">
    <name type="scientific">Sneathiella litorea</name>
    <dbReference type="NCBI Taxonomy" id="2606216"/>
    <lineage>
        <taxon>Bacteria</taxon>
        <taxon>Pseudomonadati</taxon>
        <taxon>Pseudomonadota</taxon>
        <taxon>Alphaproteobacteria</taxon>
        <taxon>Sneathiellales</taxon>
        <taxon>Sneathiellaceae</taxon>
        <taxon>Sneathiella</taxon>
    </lineage>
</organism>
<dbReference type="PANTHER" id="PTHR30328">
    <property type="entry name" value="TRANSCRIPTIONAL REPRESSOR"/>
    <property type="match status" value="1"/>
</dbReference>
<dbReference type="InterPro" id="IPR036271">
    <property type="entry name" value="Tet_transcr_reg_TetR-rel_C_sf"/>
</dbReference>
<reference evidence="4 5" key="1">
    <citation type="submission" date="2019-12" db="EMBL/GenBank/DDBJ databases">
        <title>Snethiella sp. nov. sp. isolated from sea sand.</title>
        <authorList>
            <person name="Kim J."/>
            <person name="Jeong S.E."/>
            <person name="Jung H.S."/>
            <person name="Jeon C.O."/>
        </authorList>
    </citation>
    <scope>NUCLEOTIDE SEQUENCE [LARGE SCALE GENOMIC DNA]</scope>
    <source>
        <strain evidence="4 5">DP05</strain>
    </source>
</reference>
<dbReference type="RefSeq" id="WP_161316911.1">
    <property type="nucleotide sequence ID" value="NZ_WTUW01000009.1"/>
</dbReference>
<dbReference type="InterPro" id="IPR001647">
    <property type="entry name" value="HTH_TetR"/>
</dbReference>
<dbReference type="SUPFAM" id="SSF46689">
    <property type="entry name" value="Homeodomain-like"/>
    <property type="match status" value="1"/>
</dbReference>
<gene>
    <name evidence="4" type="ORF">GQE98_16795</name>
</gene>
<dbReference type="Pfam" id="PF17938">
    <property type="entry name" value="TetR_C_29"/>
    <property type="match status" value="1"/>
</dbReference>
<feature type="DNA-binding region" description="H-T-H motif" evidence="2">
    <location>
        <begin position="35"/>
        <end position="54"/>
    </location>
</feature>
<dbReference type="Gene3D" id="1.10.357.10">
    <property type="entry name" value="Tetracycline Repressor, domain 2"/>
    <property type="match status" value="1"/>
</dbReference>
<dbReference type="InterPro" id="IPR041474">
    <property type="entry name" value="NicS_C"/>
</dbReference>
<dbReference type="InterPro" id="IPR009057">
    <property type="entry name" value="Homeodomain-like_sf"/>
</dbReference>
<dbReference type="EMBL" id="WTUW01000009">
    <property type="protein sequence ID" value="MZR32299.1"/>
    <property type="molecule type" value="Genomic_DNA"/>
</dbReference>
<feature type="domain" description="HTH tetR-type" evidence="3">
    <location>
        <begin position="12"/>
        <end position="72"/>
    </location>
</feature>
<proteinExistence type="predicted"/>
<dbReference type="PROSITE" id="PS50977">
    <property type="entry name" value="HTH_TETR_2"/>
    <property type="match status" value="1"/>
</dbReference>
<dbReference type="Proteomes" id="UP000476030">
    <property type="component" value="Unassembled WGS sequence"/>
</dbReference>